<evidence type="ECO:0000259" key="2">
    <source>
        <dbReference type="Pfam" id="PF04235"/>
    </source>
</evidence>
<proteinExistence type="predicted"/>
<feature type="transmembrane region" description="Helical" evidence="1">
    <location>
        <begin position="321"/>
        <end position="342"/>
    </location>
</feature>
<dbReference type="PANTHER" id="PTHR30590">
    <property type="entry name" value="INNER MEMBRANE PROTEIN"/>
    <property type="match status" value="1"/>
</dbReference>
<dbReference type="EMBL" id="SMKS01000059">
    <property type="protein sequence ID" value="TDD01631.1"/>
    <property type="molecule type" value="Genomic_DNA"/>
</dbReference>
<reference evidence="3 4" key="1">
    <citation type="submission" date="2019-03" db="EMBL/GenBank/DDBJ databases">
        <title>Draft genome sequences of novel Actinobacteria.</title>
        <authorList>
            <person name="Sahin N."/>
            <person name="Ay H."/>
            <person name="Saygin H."/>
        </authorList>
    </citation>
    <scope>NUCLEOTIDE SEQUENCE [LARGE SCALE GENOMIC DNA]</scope>
    <source>
        <strain evidence="3 4">16K309</strain>
    </source>
</reference>
<dbReference type="AlphaFoldDB" id="A0A4R4VA84"/>
<feature type="transmembrane region" description="Helical" evidence="1">
    <location>
        <begin position="20"/>
        <end position="42"/>
    </location>
</feature>
<comment type="caution">
    <text evidence="3">The sequence shown here is derived from an EMBL/GenBank/DDBJ whole genome shotgun (WGS) entry which is preliminary data.</text>
</comment>
<feature type="transmembrane region" description="Helical" evidence="1">
    <location>
        <begin position="104"/>
        <end position="126"/>
    </location>
</feature>
<sequence>MFGMFAAHAMPPTAWPSALAAGRAAALFAVLAGVSIALLSGGTQPFDGTRMRGSRVRIAVRAVLLFLLGIALTTLQVPAMVILAFYGVLFLLSIPLLRLRAGALAMLAAVLAIGAPLLSFALRSGMEVNQLGYAPNFGDFGSAEGLWTVFHGLLLTGAYPVLTWLPFLLIGMALGRLDLLAVRGKLIASGVGLGILGYGGSWVAMNVFGGEESLLSTLPAGLPPEILDAVMSSSLGTAPTTSAVWLLTASAHSGTPFEIIGAGGVAIAVIGLCLFGQRLRRLLLPISSVGALALTSYAGHLLALKAFGPEQLGRMSVENPYLPWLVLVAATMLITTTWRVLLHRGPLEWALHHASTAPTRLLTR</sequence>
<dbReference type="InterPro" id="IPR052529">
    <property type="entry name" value="Bact_Transport_Assoc"/>
</dbReference>
<evidence type="ECO:0000256" key="1">
    <source>
        <dbReference type="SAM" id="Phobius"/>
    </source>
</evidence>
<keyword evidence="1" id="KW-0472">Membrane</keyword>
<dbReference type="InterPro" id="IPR007349">
    <property type="entry name" value="DUF418"/>
</dbReference>
<feature type="transmembrane region" description="Helical" evidence="1">
    <location>
        <begin position="255"/>
        <end position="275"/>
    </location>
</feature>
<evidence type="ECO:0000313" key="3">
    <source>
        <dbReference type="EMBL" id="TDD01631.1"/>
    </source>
</evidence>
<protein>
    <submittedName>
        <fullName evidence="3">DUF418 domain-containing protein</fullName>
    </submittedName>
</protein>
<keyword evidence="1" id="KW-1133">Transmembrane helix</keyword>
<feature type="transmembrane region" description="Helical" evidence="1">
    <location>
        <begin position="282"/>
        <end position="301"/>
    </location>
</feature>
<name>A0A4R4VA84_9PSEU</name>
<evidence type="ECO:0000313" key="4">
    <source>
        <dbReference type="Proteomes" id="UP000295674"/>
    </source>
</evidence>
<feature type="transmembrane region" description="Helical" evidence="1">
    <location>
        <begin position="186"/>
        <end position="205"/>
    </location>
</feature>
<gene>
    <name evidence="3" type="ORF">E1181_24855</name>
</gene>
<dbReference type="OrthoDB" id="4966979at2"/>
<dbReference type="Proteomes" id="UP000295674">
    <property type="component" value="Unassembled WGS sequence"/>
</dbReference>
<dbReference type="PANTHER" id="PTHR30590:SF3">
    <property type="entry name" value="HYPOTHETICAL MEMBRANE SPANNING PROTEIN"/>
    <property type="match status" value="1"/>
</dbReference>
<keyword evidence="1" id="KW-0812">Transmembrane</keyword>
<feature type="domain" description="DUF418" evidence="2">
    <location>
        <begin position="248"/>
        <end position="354"/>
    </location>
</feature>
<organism evidence="3 4">
    <name type="scientific">Saccharopolyspora terrae</name>
    <dbReference type="NCBI Taxonomy" id="2530384"/>
    <lineage>
        <taxon>Bacteria</taxon>
        <taxon>Bacillati</taxon>
        <taxon>Actinomycetota</taxon>
        <taxon>Actinomycetes</taxon>
        <taxon>Pseudonocardiales</taxon>
        <taxon>Pseudonocardiaceae</taxon>
        <taxon>Saccharopolyspora</taxon>
    </lineage>
</organism>
<accession>A0A4R4VA84</accession>
<keyword evidence="4" id="KW-1185">Reference proteome</keyword>
<dbReference type="Pfam" id="PF04235">
    <property type="entry name" value="DUF418"/>
    <property type="match status" value="1"/>
</dbReference>